<sequence length="100" mass="10719">FPKCIRRLNPSTVAISVHAKPGSRLAAITDMNDEALELQIDAPAKDGEANAALVEFISSVVGVKRRQVSIASGSKSREKIVVIEEVCLQVIFDALSTSIK</sequence>
<organism evidence="2 3">
    <name type="scientific">Genlisea aurea</name>
    <dbReference type="NCBI Taxonomy" id="192259"/>
    <lineage>
        <taxon>Eukaryota</taxon>
        <taxon>Viridiplantae</taxon>
        <taxon>Streptophyta</taxon>
        <taxon>Embryophyta</taxon>
        <taxon>Tracheophyta</taxon>
        <taxon>Spermatophyta</taxon>
        <taxon>Magnoliopsida</taxon>
        <taxon>eudicotyledons</taxon>
        <taxon>Gunneridae</taxon>
        <taxon>Pentapetalae</taxon>
        <taxon>asterids</taxon>
        <taxon>lamiids</taxon>
        <taxon>Lamiales</taxon>
        <taxon>Lentibulariaceae</taxon>
        <taxon>Genlisea</taxon>
    </lineage>
</organism>
<dbReference type="SMART" id="SM01152">
    <property type="entry name" value="DUF167"/>
    <property type="match status" value="1"/>
</dbReference>
<gene>
    <name evidence="2" type="ORF">M569_15890</name>
</gene>
<dbReference type="Pfam" id="PF02594">
    <property type="entry name" value="DUF167"/>
    <property type="match status" value="1"/>
</dbReference>
<reference evidence="2 3" key="1">
    <citation type="journal article" date="2013" name="BMC Genomics">
        <title>The miniature genome of a carnivorous plant Genlisea aurea contains a low number of genes and short non-coding sequences.</title>
        <authorList>
            <person name="Leushkin E.V."/>
            <person name="Sutormin R.A."/>
            <person name="Nabieva E.R."/>
            <person name="Penin A.A."/>
            <person name="Kondrashov A.S."/>
            <person name="Logacheva M.D."/>
        </authorList>
    </citation>
    <scope>NUCLEOTIDE SEQUENCE [LARGE SCALE GENOMIC DNA]</scope>
</reference>
<protein>
    <recommendedName>
        <fullName evidence="4">YggU family protein</fullName>
    </recommendedName>
</protein>
<dbReference type="InterPro" id="IPR036591">
    <property type="entry name" value="YggU-like_sf"/>
</dbReference>
<comment type="similarity">
    <text evidence="1">Belongs to the UPF0235 family.</text>
</comment>
<dbReference type="AlphaFoldDB" id="S8DHU3"/>
<dbReference type="EMBL" id="AUSU01008792">
    <property type="protein sequence ID" value="EPS58922.1"/>
    <property type="molecule type" value="Genomic_DNA"/>
</dbReference>
<evidence type="ECO:0000313" key="2">
    <source>
        <dbReference type="EMBL" id="EPS58922.1"/>
    </source>
</evidence>
<evidence type="ECO:0008006" key="4">
    <source>
        <dbReference type="Google" id="ProtNLM"/>
    </source>
</evidence>
<feature type="non-terminal residue" evidence="2">
    <location>
        <position position="100"/>
    </location>
</feature>
<dbReference type="HAMAP" id="MF_00634">
    <property type="entry name" value="UPF0235"/>
    <property type="match status" value="1"/>
</dbReference>
<dbReference type="NCBIfam" id="TIGR00251">
    <property type="entry name" value="DUF167 family protein"/>
    <property type="match status" value="1"/>
</dbReference>
<evidence type="ECO:0000313" key="3">
    <source>
        <dbReference type="Proteomes" id="UP000015453"/>
    </source>
</evidence>
<accession>S8DHU3</accession>
<dbReference type="SUPFAM" id="SSF69786">
    <property type="entry name" value="YggU-like"/>
    <property type="match status" value="1"/>
</dbReference>
<dbReference type="Gene3D" id="3.30.1200.10">
    <property type="entry name" value="YggU-like"/>
    <property type="match status" value="1"/>
</dbReference>
<evidence type="ECO:0000256" key="1">
    <source>
        <dbReference type="ARBA" id="ARBA00010364"/>
    </source>
</evidence>
<dbReference type="OrthoDB" id="244097at2759"/>
<dbReference type="PANTHER" id="PTHR47817:SF2">
    <property type="entry name" value="OS04G0686300 PROTEIN"/>
    <property type="match status" value="1"/>
</dbReference>
<dbReference type="InterPro" id="IPR003746">
    <property type="entry name" value="DUF167"/>
</dbReference>
<dbReference type="PANTHER" id="PTHR47817">
    <property type="entry name" value="OS04G0686300 PROTEIN"/>
    <property type="match status" value="1"/>
</dbReference>
<feature type="non-terminal residue" evidence="2">
    <location>
        <position position="1"/>
    </location>
</feature>
<keyword evidence="3" id="KW-1185">Reference proteome</keyword>
<proteinExistence type="inferred from homology"/>
<dbReference type="Proteomes" id="UP000015453">
    <property type="component" value="Unassembled WGS sequence"/>
</dbReference>
<comment type="caution">
    <text evidence="2">The sequence shown here is derived from an EMBL/GenBank/DDBJ whole genome shotgun (WGS) entry which is preliminary data.</text>
</comment>
<name>S8DHU3_9LAMI</name>